<reference evidence="1 2" key="1">
    <citation type="submission" date="2014-04" db="EMBL/GenBank/DDBJ databases">
        <title>Evolutionary Origins and Diversification of the Mycorrhizal Mutualists.</title>
        <authorList>
            <consortium name="DOE Joint Genome Institute"/>
            <consortium name="Mycorrhizal Genomics Consortium"/>
            <person name="Kohler A."/>
            <person name="Kuo A."/>
            <person name="Nagy L.G."/>
            <person name="Floudas D."/>
            <person name="Copeland A."/>
            <person name="Barry K.W."/>
            <person name="Cichocki N."/>
            <person name="Veneault-Fourrey C."/>
            <person name="LaButti K."/>
            <person name="Lindquist E.A."/>
            <person name="Lipzen A."/>
            <person name="Lundell T."/>
            <person name="Morin E."/>
            <person name="Murat C."/>
            <person name="Riley R."/>
            <person name="Ohm R."/>
            <person name="Sun H."/>
            <person name="Tunlid A."/>
            <person name="Henrissat B."/>
            <person name="Grigoriev I.V."/>
            <person name="Hibbett D.S."/>
            <person name="Martin F."/>
        </authorList>
    </citation>
    <scope>NUCLEOTIDE SEQUENCE [LARGE SCALE GENOMIC DNA]</scope>
    <source>
        <strain evidence="1 2">FD-317 M1</strain>
    </source>
</reference>
<keyword evidence="2" id="KW-1185">Reference proteome</keyword>
<proteinExistence type="predicted"/>
<dbReference type="OrthoDB" id="3091022at2759"/>
<dbReference type="HOGENOM" id="CLU_1046039_0_0_1"/>
<dbReference type="AlphaFoldDB" id="A0A0D0BEK5"/>
<sequence length="266" mass="30544">MTHNTAYSLYPRLTLMDNSTLLANSRGTLLHQYVSAVKKYEFRSYKVIAEPPLLCVARLSSDLSFVSPRAIGDKYCWKIDLEYFGQQPVPSHSIEHNTWQNSFIRDQFFVDFLELNLPVIEPATPFLDSGHMLSLLQLNLNTVPADSEYSSVQSCQIVPESTIRSAAMDLTESVIQLALKDPQYKVLTPGIVVLLYQLFLSCYRSYPDLHLYFVVPYIRRSKLPGLNVWMKVYGTKPFEAWQRKRSDVFKPLSTKGVRFVAVQYPQ</sequence>
<gene>
    <name evidence="1" type="ORF">GYMLUDRAFT_58413</name>
</gene>
<dbReference type="Proteomes" id="UP000053593">
    <property type="component" value="Unassembled WGS sequence"/>
</dbReference>
<organism evidence="1 2">
    <name type="scientific">Collybiopsis luxurians FD-317 M1</name>
    <dbReference type="NCBI Taxonomy" id="944289"/>
    <lineage>
        <taxon>Eukaryota</taxon>
        <taxon>Fungi</taxon>
        <taxon>Dikarya</taxon>
        <taxon>Basidiomycota</taxon>
        <taxon>Agaricomycotina</taxon>
        <taxon>Agaricomycetes</taxon>
        <taxon>Agaricomycetidae</taxon>
        <taxon>Agaricales</taxon>
        <taxon>Marasmiineae</taxon>
        <taxon>Omphalotaceae</taxon>
        <taxon>Collybiopsis</taxon>
        <taxon>Collybiopsis luxurians</taxon>
    </lineage>
</organism>
<evidence type="ECO:0000313" key="1">
    <source>
        <dbReference type="EMBL" id="KIK62225.1"/>
    </source>
</evidence>
<name>A0A0D0BEK5_9AGAR</name>
<accession>A0A0D0BEK5</accession>
<dbReference type="EMBL" id="KN834768">
    <property type="protein sequence ID" value="KIK62225.1"/>
    <property type="molecule type" value="Genomic_DNA"/>
</dbReference>
<protein>
    <submittedName>
        <fullName evidence="1">Uncharacterized protein</fullName>
    </submittedName>
</protein>
<evidence type="ECO:0000313" key="2">
    <source>
        <dbReference type="Proteomes" id="UP000053593"/>
    </source>
</evidence>